<dbReference type="FunFam" id="2.10.110.10:FF:000006">
    <property type="entry name" value="LIM homeobox transcription factor 1-beta"/>
    <property type="match status" value="1"/>
</dbReference>
<organism evidence="11">
    <name type="scientific">Capitella teleta</name>
    <name type="common">Polychaete worm</name>
    <dbReference type="NCBI Taxonomy" id="283909"/>
    <lineage>
        <taxon>Eukaryota</taxon>
        <taxon>Metazoa</taxon>
        <taxon>Spiralia</taxon>
        <taxon>Lophotrochozoa</taxon>
        <taxon>Annelida</taxon>
        <taxon>Polychaeta</taxon>
        <taxon>Sedentaria</taxon>
        <taxon>Scolecida</taxon>
        <taxon>Capitellidae</taxon>
        <taxon>Capitella</taxon>
    </lineage>
</organism>
<feature type="non-terminal residue" evidence="11">
    <location>
        <position position="54"/>
    </location>
</feature>
<evidence type="ECO:0000256" key="3">
    <source>
        <dbReference type="ARBA" id="ARBA00022737"/>
    </source>
</evidence>
<keyword evidence="3" id="KW-0677">Repeat</keyword>
<reference evidence="13" key="1">
    <citation type="submission" date="2012-12" db="EMBL/GenBank/DDBJ databases">
        <authorList>
            <person name="Hellsten U."/>
            <person name="Grimwood J."/>
            <person name="Chapman J.A."/>
            <person name="Shapiro H."/>
            <person name="Aerts A."/>
            <person name="Otillar R.P."/>
            <person name="Terry A.Y."/>
            <person name="Boore J.L."/>
            <person name="Simakov O."/>
            <person name="Marletaz F."/>
            <person name="Cho S.-J."/>
            <person name="Edsinger-Gonzales E."/>
            <person name="Havlak P."/>
            <person name="Kuo D.-H."/>
            <person name="Larsson T."/>
            <person name="Lv J."/>
            <person name="Arendt D."/>
            <person name="Savage R."/>
            <person name="Osoegawa K."/>
            <person name="de Jong P."/>
            <person name="Lindberg D.R."/>
            <person name="Seaver E.C."/>
            <person name="Weisblat D.A."/>
            <person name="Putnam N.H."/>
            <person name="Grigoriev I.V."/>
            <person name="Rokhsar D.S."/>
        </authorList>
    </citation>
    <scope>NUCLEOTIDE SEQUENCE</scope>
    <source>
        <strain evidence="13">I ESC-2004</strain>
    </source>
</reference>
<dbReference type="InterPro" id="IPR001781">
    <property type="entry name" value="Znf_LIM"/>
</dbReference>
<dbReference type="STRING" id="283909.R7TAM3"/>
<dbReference type="PROSITE" id="PS50023">
    <property type="entry name" value="LIM_DOMAIN_2"/>
    <property type="match status" value="1"/>
</dbReference>
<proteinExistence type="predicted"/>
<evidence type="ECO:0000256" key="7">
    <source>
        <dbReference type="ARBA" id="ARBA00023155"/>
    </source>
</evidence>
<accession>R7TAM3</accession>
<dbReference type="PANTHER" id="PTHR24208">
    <property type="entry name" value="LIM/HOMEOBOX PROTEIN LHX"/>
    <property type="match status" value="1"/>
</dbReference>
<comment type="subcellular location">
    <subcellularLocation>
        <location evidence="1">Nucleus</location>
    </subcellularLocation>
</comment>
<dbReference type="PROSITE" id="PS00478">
    <property type="entry name" value="LIM_DOMAIN_1"/>
    <property type="match status" value="1"/>
</dbReference>
<dbReference type="GO" id="GO:0046872">
    <property type="term" value="F:metal ion binding"/>
    <property type="evidence" value="ECO:0007669"/>
    <property type="project" value="UniProtKB-KW"/>
</dbReference>
<evidence type="ECO:0000313" key="13">
    <source>
        <dbReference type="Proteomes" id="UP000014760"/>
    </source>
</evidence>
<keyword evidence="7" id="KW-0371">Homeobox</keyword>
<dbReference type="SUPFAM" id="SSF57716">
    <property type="entry name" value="Glucocorticoid receptor-like (DNA-binding domain)"/>
    <property type="match status" value="2"/>
</dbReference>
<gene>
    <name evidence="11" type="ORF">CAPTEDRAFT_51440</name>
</gene>
<feature type="domain" description="LIM zinc-binding" evidence="10">
    <location>
        <begin position="1"/>
        <end position="54"/>
    </location>
</feature>
<dbReference type="EMBL" id="KB312013">
    <property type="protein sequence ID" value="ELT88059.1"/>
    <property type="molecule type" value="Genomic_DNA"/>
</dbReference>
<keyword evidence="8" id="KW-0539">Nucleus</keyword>
<dbReference type="Proteomes" id="UP000014760">
    <property type="component" value="Unassembled WGS sequence"/>
</dbReference>
<protein>
    <recommendedName>
        <fullName evidence="10">LIM zinc-binding domain-containing protein</fullName>
    </recommendedName>
</protein>
<dbReference type="GO" id="GO:0030182">
    <property type="term" value="P:neuron differentiation"/>
    <property type="evidence" value="ECO:0007669"/>
    <property type="project" value="TreeGrafter"/>
</dbReference>
<dbReference type="EMBL" id="AMQN01033737">
    <property type="status" value="NOT_ANNOTATED_CDS"/>
    <property type="molecule type" value="Genomic_DNA"/>
</dbReference>
<evidence type="ECO:0000259" key="10">
    <source>
        <dbReference type="PROSITE" id="PS50023"/>
    </source>
</evidence>
<reference evidence="11 13" key="2">
    <citation type="journal article" date="2013" name="Nature">
        <title>Insights into bilaterian evolution from three spiralian genomes.</title>
        <authorList>
            <person name="Simakov O."/>
            <person name="Marletaz F."/>
            <person name="Cho S.J."/>
            <person name="Edsinger-Gonzales E."/>
            <person name="Havlak P."/>
            <person name="Hellsten U."/>
            <person name="Kuo D.H."/>
            <person name="Larsson T."/>
            <person name="Lv J."/>
            <person name="Arendt D."/>
            <person name="Savage R."/>
            <person name="Osoegawa K."/>
            <person name="de Jong P."/>
            <person name="Grimwood J."/>
            <person name="Chapman J.A."/>
            <person name="Shapiro H."/>
            <person name="Aerts A."/>
            <person name="Otillar R.P."/>
            <person name="Terry A.Y."/>
            <person name="Boore J.L."/>
            <person name="Grigoriev I.V."/>
            <person name="Lindberg D.R."/>
            <person name="Seaver E.C."/>
            <person name="Weisblat D.A."/>
            <person name="Putnam N.H."/>
            <person name="Rokhsar D.S."/>
        </authorList>
    </citation>
    <scope>NUCLEOTIDE SEQUENCE</scope>
    <source>
        <strain evidence="11 13">I ESC-2004</strain>
    </source>
</reference>
<dbReference type="HOGENOM" id="CLU_187010_1_1_1"/>
<dbReference type="OrthoDB" id="10068367at2759"/>
<dbReference type="GO" id="GO:0000977">
    <property type="term" value="F:RNA polymerase II transcription regulatory region sequence-specific DNA binding"/>
    <property type="evidence" value="ECO:0007669"/>
    <property type="project" value="TreeGrafter"/>
</dbReference>
<dbReference type="GO" id="GO:0000981">
    <property type="term" value="F:DNA-binding transcription factor activity, RNA polymerase II-specific"/>
    <property type="evidence" value="ECO:0007669"/>
    <property type="project" value="TreeGrafter"/>
</dbReference>
<keyword evidence="5 9" id="KW-0440">LIM domain</keyword>
<dbReference type="GO" id="GO:0005634">
    <property type="term" value="C:nucleus"/>
    <property type="evidence" value="ECO:0007669"/>
    <property type="project" value="UniProtKB-SubCell"/>
</dbReference>
<name>R7TAM3_CAPTE</name>
<evidence type="ECO:0000256" key="1">
    <source>
        <dbReference type="ARBA" id="ARBA00004123"/>
    </source>
</evidence>
<evidence type="ECO:0000313" key="12">
    <source>
        <dbReference type="EnsemblMetazoa" id="CapteP51440"/>
    </source>
</evidence>
<dbReference type="Pfam" id="PF00412">
    <property type="entry name" value="LIM"/>
    <property type="match status" value="1"/>
</dbReference>
<dbReference type="SMART" id="SM00132">
    <property type="entry name" value="LIM"/>
    <property type="match status" value="1"/>
</dbReference>
<dbReference type="PANTHER" id="PTHR24208:SF105">
    <property type="entry name" value="DLIM1"/>
    <property type="match status" value="1"/>
</dbReference>
<evidence type="ECO:0000256" key="5">
    <source>
        <dbReference type="ARBA" id="ARBA00023038"/>
    </source>
</evidence>
<evidence type="ECO:0000313" key="11">
    <source>
        <dbReference type="EMBL" id="ELT88059.1"/>
    </source>
</evidence>
<reference evidence="12" key="3">
    <citation type="submission" date="2015-06" db="UniProtKB">
        <authorList>
            <consortium name="EnsemblMetazoa"/>
        </authorList>
    </citation>
    <scope>IDENTIFICATION</scope>
</reference>
<evidence type="ECO:0000256" key="2">
    <source>
        <dbReference type="ARBA" id="ARBA00022723"/>
    </source>
</evidence>
<dbReference type="EnsemblMetazoa" id="CapteT51440">
    <property type="protein sequence ID" value="CapteP51440"/>
    <property type="gene ID" value="CapteG51440"/>
</dbReference>
<dbReference type="Gene3D" id="2.10.110.10">
    <property type="entry name" value="Cysteine Rich Protein"/>
    <property type="match status" value="1"/>
</dbReference>
<evidence type="ECO:0000256" key="8">
    <source>
        <dbReference type="ARBA" id="ARBA00023242"/>
    </source>
</evidence>
<evidence type="ECO:0000256" key="4">
    <source>
        <dbReference type="ARBA" id="ARBA00022833"/>
    </source>
</evidence>
<sequence length="54" mass="6261">CIGCGSEISDRFFMTVLDQAWHTHCVQCADCGEKLIDSCYTREKKLYCKSDFFK</sequence>
<keyword evidence="6" id="KW-0238">DNA-binding</keyword>
<keyword evidence="2 9" id="KW-0479">Metal-binding</keyword>
<dbReference type="InterPro" id="IPR050453">
    <property type="entry name" value="LIM_Homeobox_TF"/>
</dbReference>
<keyword evidence="4 9" id="KW-0862">Zinc</keyword>
<evidence type="ECO:0000256" key="6">
    <source>
        <dbReference type="ARBA" id="ARBA00023125"/>
    </source>
</evidence>
<evidence type="ECO:0000256" key="9">
    <source>
        <dbReference type="PROSITE-ProRule" id="PRU00125"/>
    </source>
</evidence>
<feature type="non-terminal residue" evidence="11">
    <location>
        <position position="1"/>
    </location>
</feature>
<dbReference type="AlphaFoldDB" id="R7TAM3"/>
<keyword evidence="13" id="KW-1185">Reference proteome</keyword>